<protein>
    <submittedName>
        <fullName evidence="1">Uncharacterized protein</fullName>
    </submittedName>
</protein>
<sequence>MIRLESFAALEVRRKAIFEARDALLGRQGIQRFDSGGQFGGGTMAAVFVNLDERLRELEDGAEASQHKDDIPLKDEIQKALDKTREKVLVEYFGREEGDEAYITIDGAQWSIPNWVVIDIPSLCPGIEYVNMGVLNRQRRVGDRNRPPRPFAAFVSPPSAYMISPAGKTLVDVQDKTDAGRVAHERGWDWSTYWHHQTAADAVSRANR</sequence>
<organism evidence="1">
    <name type="scientific">marine sediment metagenome</name>
    <dbReference type="NCBI Taxonomy" id="412755"/>
    <lineage>
        <taxon>unclassified sequences</taxon>
        <taxon>metagenomes</taxon>
        <taxon>ecological metagenomes</taxon>
    </lineage>
</organism>
<dbReference type="EMBL" id="LAZR01003493">
    <property type="protein sequence ID" value="KKN17736.1"/>
    <property type="molecule type" value="Genomic_DNA"/>
</dbReference>
<proteinExistence type="predicted"/>
<name>A0A0F9QX47_9ZZZZ</name>
<reference evidence="1" key="1">
    <citation type="journal article" date="2015" name="Nature">
        <title>Complex archaea that bridge the gap between prokaryotes and eukaryotes.</title>
        <authorList>
            <person name="Spang A."/>
            <person name="Saw J.H."/>
            <person name="Jorgensen S.L."/>
            <person name="Zaremba-Niedzwiedzka K."/>
            <person name="Martijn J."/>
            <person name="Lind A.E."/>
            <person name="van Eijk R."/>
            <person name="Schleper C."/>
            <person name="Guy L."/>
            <person name="Ettema T.J."/>
        </authorList>
    </citation>
    <scope>NUCLEOTIDE SEQUENCE</scope>
</reference>
<evidence type="ECO:0000313" key="1">
    <source>
        <dbReference type="EMBL" id="KKN17736.1"/>
    </source>
</evidence>
<gene>
    <name evidence="1" type="ORF">LCGC14_0962740</name>
</gene>
<accession>A0A0F9QX47</accession>
<comment type="caution">
    <text evidence="1">The sequence shown here is derived from an EMBL/GenBank/DDBJ whole genome shotgun (WGS) entry which is preliminary data.</text>
</comment>
<dbReference type="AlphaFoldDB" id="A0A0F9QX47"/>